<dbReference type="Ensembl" id="ENSSDUT00000009470.1">
    <property type="protein sequence ID" value="ENSSDUP00000009292.1"/>
    <property type="gene ID" value="ENSSDUG00000006826.1"/>
</dbReference>
<name>A0A3B4TTA6_SERDU</name>
<evidence type="ECO:0000313" key="6">
    <source>
        <dbReference type="Proteomes" id="UP000261420"/>
    </source>
</evidence>
<dbReference type="OMA" id="TQYEIIV"/>
<dbReference type="Proteomes" id="UP000261420">
    <property type="component" value="Unplaced"/>
</dbReference>
<feature type="compositionally biased region" description="Low complexity" evidence="2">
    <location>
        <begin position="97"/>
        <end position="119"/>
    </location>
</feature>
<dbReference type="KEGG" id="sdu:111231239"/>
<organism evidence="5 6">
    <name type="scientific">Seriola dumerili</name>
    <name type="common">Greater amberjack</name>
    <name type="synonym">Caranx dumerili</name>
    <dbReference type="NCBI Taxonomy" id="41447"/>
    <lineage>
        <taxon>Eukaryota</taxon>
        <taxon>Metazoa</taxon>
        <taxon>Chordata</taxon>
        <taxon>Craniata</taxon>
        <taxon>Vertebrata</taxon>
        <taxon>Euteleostomi</taxon>
        <taxon>Actinopterygii</taxon>
        <taxon>Neopterygii</taxon>
        <taxon>Teleostei</taxon>
        <taxon>Neoteleostei</taxon>
        <taxon>Acanthomorphata</taxon>
        <taxon>Carangaria</taxon>
        <taxon>Carangiformes</taxon>
        <taxon>Carangidae</taxon>
        <taxon>Seriola</taxon>
    </lineage>
</organism>
<feature type="chain" id="PRO_5044590851" evidence="3">
    <location>
        <begin position="20"/>
        <end position="119"/>
    </location>
</feature>
<feature type="signal peptide" evidence="3">
    <location>
        <begin position="1"/>
        <end position="19"/>
    </location>
</feature>
<evidence type="ECO:0000256" key="3">
    <source>
        <dbReference type="SAM" id="SignalP"/>
    </source>
</evidence>
<dbReference type="KEGG" id="sdu:111231248"/>
<dbReference type="SUPFAM" id="SSF54117">
    <property type="entry name" value="Interleukin 8-like chemokines"/>
    <property type="match status" value="1"/>
</dbReference>
<reference evidence="5" key="1">
    <citation type="submission" date="2025-05" db="UniProtKB">
        <authorList>
            <consortium name="Ensembl"/>
        </authorList>
    </citation>
    <scope>IDENTIFICATION</scope>
</reference>
<feature type="region of interest" description="Disordered" evidence="2">
    <location>
        <begin position="93"/>
        <end position="119"/>
    </location>
</feature>
<protein>
    <submittedName>
        <fullName evidence="5">C-X-C motif chemokine 10-like</fullName>
    </submittedName>
</protein>
<dbReference type="InterPro" id="IPR036048">
    <property type="entry name" value="Interleukin_8-like_sf"/>
</dbReference>
<dbReference type="RefSeq" id="XP_022614001.1">
    <property type="nucleotide sequence ID" value="XM_022758280.1"/>
</dbReference>
<dbReference type="RefSeq" id="XP_022614069.1">
    <property type="nucleotide sequence ID" value="XM_022758348.1"/>
</dbReference>
<keyword evidence="1" id="KW-0202">Cytokine</keyword>
<dbReference type="KEGG" id="sdu:111231293"/>
<dbReference type="GeneID" id="111231239"/>
<dbReference type="GO" id="GO:0008009">
    <property type="term" value="F:chemokine activity"/>
    <property type="evidence" value="ECO:0007669"/>
    <property type="project" value="InterPro"/>
</dbReference>
<evidence type="ECO:0000256" key="2">
    <source>
        <dbReference type="SAM" id="MobiDB-lite"/>
    </source>
</evidence>
<dbReference type="STRING" id="41447.ENSSDUP00000009267"/>
<dbReference type="GeneID" id="111231293"/>
<dbReference type="GO" id="GO:0005615">
    <property type="term" value="C:extracellular space"/>
    <property type="evidence" value="ECO:0007669"/>
    <property type="project" value="UniProtKB-KW"/>
</dbReference>
<evidence type="ECO:0000259" key="4">
    <source>
        <dbReference type="Pfam" id="PF00048"/>
    </source>
</evidence>
<proteinExistence type="predicted"/>
<dbReference type="Ensembl" id="ENSSDUT00000009447.1">
    <property type="protein sequence ID" value="ENSSDUP00000009267.1"/>
    <property type="gene ID" value="ENSSDUG00000006817.1"/>
</dbReference>
<keyword evidence="6" id="KW-1185">Reference proteome</keyword>
<dbReference type="GO" id="GO:0006955">
    <property type="term" value="P:immune response"/>
    <property type="evidence" value="ECO:0007669"/>
    <property type="project" value="InterPro"/>
</dbReference>
<sequence>MNSAVVASLTCLLVLCAQGQPASRSRRCKCSNDYIGRISPKLIKAEPVIHQPSVFCPHTEIIITITGNKEKCVNPQSPLGRLIQKNKNKYEKKGAVSTTTASSQSSTWSSTRLHSTSKL</sequence>
<dbReference type="Pfam" id="PF00048">
    <property type="entry name" value="IL8"/>
    <property type="match status" value="1"/>
</dbReference>
<dbReference type="AlphaFoldDB" id="A0A3B4TTA6"/>
<evidence type="ECO:0000256" key="1">
    <source>
        <dbReference type="ARBA" id="ARBA00022514"/>
    </source>
</evidence>
<dbReference type="GeneID" id="111231248"/>
<keyword evidence="3" id="KW-0732">Signal</keyword>
<evidence type="ECO:0000313" key="5">
    <source>
        <dbReference type="Ensembl" id="ENSSDUP00000009267.1"/>
    </source>
</evidence>
<accession>A0A3B4TTA6</accession>
<dbReference type="RefSeq" id="XP_022614012.1">
    <property type="nucleotide sequence ID" value="XM_022758291.1"/>
</dbReference>
<dbReference type="Gene3D" id="2.40.50.40">
    <property type="match status" value="1"/>
</dbReference>
<dbReference type="Ensembl" id="ENSSDUT00000009497.1">
    <property type="protein sequence ID" value="ENSSDUP00000009317.1"/>
    <property type="gene ID" value="ENSSDUG00000006839.1"/>
</dbReference>
<dbReference type="InterPro" id="IPR001811">
    <property type="entry name" value="Chemokine_IL8-like_dom"/>
</dbReference>
<dbReference type="GeneTree" id="ENSGT01030000234983"/>
<feature type="domain" description="Chemokine interleukin-8-like" evidence="4">
    <location>
        <begin position="27"/>
        <end position="79"/>
    </location>
</feature>